<keyword evidence="10 11" id="KW-0131">Cell cycle</keyword>
<comment type="caution">
    <text evidence="14">The sequence shown here is derived from an EMBL/GenBank/DDBJ whole genome shotgun (WGS) entry which is preliminary data.</text>
</comment>
<keyword evidence="5 11" id="KW-0493">Microtubule</keyword>
<evidence type="ECO:0000256" key="8">
    <source>
        <dbReference type="ARBA" id="ARBA00023054"/>
    </source>
</evidence>
<dbReference type="InterPro" id="IPR050505">
    <property type="entry name" value="WDR55/POC1"/>
</dbReference>
<dbReference type="Proteomes" id="UP001498771">
    <property type="component" value="Unassembled WGS sequence"/>
</dbReference>
<evidence type="ECO:0000256" key="6">
    <source>
        <dbReference type="ARBA" id="ARBA00022737"/>
    </source>
</evidence>
<feature type="repeat" description="WD" evidence="12">
    <location>
        <begin position="150"/>
        <end position="184"/>
    </location>
</feature>
<protein>
    <recommendedName>
        <fullName evidence="11">Nuclear distribution protein PAC1</fullName>
    </recommendedName>
    <alternativeName>
        <fullName evidence="11">Lissencephaly-1 homolog</fullName>
        <shortName evidence="11">LIS-1</shortName>
    </alternativeName>
    <alternativeName>
        <fullName evidence="11">nudF homolog</fullName>
    </alternativeName>
</protein>
<dbReference type="PROSITE" id="PS50082">
    <property type="entry name" value="WD_REPEATS_2"/>
    <property type="match status" value="4"/>
</dbReference>
<dbReference type="Pfam" id="PF24951">
    <property type="entry name" value="LisH_PAC1"/>
    <property type="match status" value="1"/>
</dbReference>
<keyword evidence="3 12" id="KW-0853">WD repeat</keyword>
<dbReference type="PANTHER" id="PTHR44019">
    <property type="entry name" value="WD REPEAT-CONTAINING PROTEIN 55"/>
    <property type="match status" value="1"/>
</dbReference>
<dbReference type="RefSeq" id="XP_064770258.1">
    <property type="nucleotide sequence ID" value="XM_064910730.1"/>
</dbReference>
<dbReference type="EMBL" id="JBBJBU010000001">
    <property type="protein sequence ID" value="KAK7207225.1"/>
    <property type="molecule type" value="Genomic_DNA"/>
</dbReference>
<keyword evidence="15" id="KW-1185">Reference proteome</keyword>
<keyword evidence="8 11" id="KW-0175">Coiled coil</keyword>
<dbReference type="CDD" id="cd00200">
    <property type="entry name" value="WD40"/>
    <property type="match status" value="1"/>
</dbReference>
<comment type="subcellular location">
    <subcellularLocation>
        <location evidence="11">Cytoplasm</location>
        <location evidence="11">Cytoskeleton</location>
    </subcellularLocation>
    <subcellularLocation>
        <location evidence="11">Cytoplasm</location>
        <location evidence="11">Cytoskeleton</location>
        <location evidence="11">Spindle pole</location>
    </subcellularLocation>
    <text evidence="11">Localizes to the plus ends of microtubules and the mitotic spindle poles.</text>
</comment>
<evidence type="ECO:0000256" key="2">
    <source>
        <dbReference type="ARBA" id="ARBA00022490"/>
    </source>
</evidence>
<dbReference type="Gene3D" id="1.20.960.30">
    <property type="match status" value="1"/>
</dbReference>
<evidence type="ECO:0000256" key="7">
    <source>
        <dbReference type="ARBA" id="ARBA00022776"/>
    </source>
</evidence>
<dbReference type="InterPro" id="IPR015943">
    <property type="entry name" value="WD40/YVTN_repeat-like_dom_sf"/>
</dbReference>
<dbReference type="InterPro" id="IPR017252">
    <property type="entry name" value="Dynein_regulator_LIS1"/>
</dbReference>
<evidence type="ECO:0000256" key="9">
    <source>
        <dbReference type="ARBA" id="ARBA00023212"/>
    </source>
</evidence>
<comment type="function">
    <text evidence="11">Positively regulates the activity of the minus-end directed microtubule motor protein dynein. Plays a central role in positioning the mitotic spindle at the bud neck during cell division. Targets cytoplasmic dynein to microtubule plus ends, thereby promoting dynein-mediated microtubule sliding along the bud cortex and consequently the movement of the mitotic spindle to the bud neck.</text>
</comment>
<organism evidence="14 15">
    <name type="scientific">Myxozyma melibiosi</name>
    <dbReference type="NCBI Taxonomy" id="54550"/>
    <lineage>
        <taxon>Eukaryota</taxon>
        <taxon>Fungi</taxon>
        <taxon>Dikarya</taxon>
        <taxon>Ascomycota</taxon>
        <taxon>Saccharomycotina</taxon>
        <taxon>Lipomycetes</taxon>
        <taxon>Lipomycetales</taxon>
        <taxon>Lipomycetaceae</taxon>
        <taxon>Myxozyma</taxon>
    </lineage>
</organism>
<keyword evidence="7 11" id="KW-0498">Mitosis</keyword>
<dbReference type="PROSITE" id="PS50294">
    <property type="entry name" value="WD_REPEATS_REGION"/>
    <property type="match status" value="4"/>
</dbReference>
<feature type="repeat" description="WD" evidence="12">
    <location>
        <begin position="342"/>
        <end position="378"/>
    </location>
</feature>
<dbReference type="SMART" id="SM00320">
    <property type="entry name" value="WD40"/>
    <property type="match status" value="7"/>
</dbReference>
<dbReference type="Pfam" id="PF00400">
    <property type="entry name" value="WD40"/>
    <property type="match status" value="5"/>
</dbReference>
<keyword evidence="2 11" id="KW-0963">Cytoplasm</keyword>
<feature type="repeat" description="WD" evidence="12">
    <location>
        <begin position="108"/>
        <end position="149"/>
    </location>
</feature>
<keyword evidence="9 11" id="KW-0206">Cytoskeleton</keyword>
<evidence type="ECO:0000256" key="4">
    <source>
        <dbReference type="ARBA" id="ARBA00022618"/>
    </source>
</evidence>
<evidence type="ECO:0000256" key="10">
    <source>
        <dbReference type="ARBA" id="ARBA00023306"/>
    </source>
</evidence>
<evidence type="ECO:0000313" key="14">
    <source>
        <dbReference type="EMBL" id="KAK7207225.1"/>
    </source>
</evidence>
<gene>
    <name evidence="11" type="primary">PAC1</name>
    <name evidence="11" type="synonym">LIS1</name>
    <name evidence="14" type="ORF">BZA70DRAFT_252912</name>
</gene>
<dbReference type="SUPFAM" id="SSF50978">
    <property type="entry name" value="WD40 repeat-like"/>
    <property type="match status" value="1"/>
</dbReference>
<evidence type="ECO:0000256" key="5">
    <source>
        <dbReference type="ARBA" id="ARBA00022701"/>
    </source>
</evidence>
<dbReference type="HAMAP" id="MF_03141">
    <property type="entry name" value="lis1"/>
    <property type="match status" value="1"/>
</dbReference>
<sequence length="442" mass="48797">MASSFLTNRQRDELHASILQYLAATGHRQAHDALTKDLSLDSSYDEDKAKYDGLLEKKWTSVVRLQKKILELESKVSSLQAELDNVPSSSLTVKDPTTWLPRIPKFTLLGHRQAVTSVAFHPVFTLLASGSEDTTIKIWDWEQGVLEQTLKGHTKSVTDLDFGGRPNEILLASCSSDLTIKIWSESNGYKNIKTLKGHDHTVSCVRFSADGERLASASRDKTVRIWAVDTGYCLRTITGHTDWIRSIDLSLDSESIVSVGSDQSVMVNSIRDGDCKINFQAHEHVIECCTIAPVSSYAAIASLTDSKTPIASSSRQLEYYATGARDKLIKLWDSRGNLIHTFEGHENWVRAIVFHPGGRYLLSAGDDKSIRCWDLTQGGKCVRTIDNAHDHFVCALKWAPSVITKRAANGTGSSAGAIMDPRGIRCVVASASSHLDIRLWIA</sequence>
<keyword evidence="1 11" id="KW-0813">Transport</keyword>
<dbReference type="Gene3D" id="2.130.10.10">
    <property type="entry name" value="YVTN repeat-like/Quinoprotein amine dehydrogenase"/>
    <property type="match status" value="1"/>
</dbReference>
<evidence type="ECO:0000259" key="13">
    <source>
        <dbReference type="Pfam" id="PF24951"/>
    </source>
</evidence>
<feature type="repeat" description="WD" evidence="12">
    <location>
        <begin position="195"/>
        <end position="236"/>
    </location>
</feature>
<evidence type="ECO:0000256" key="12">
    <source>
        <dbReference type="PROSITE-ProRule" id="PRU00221"/>
    </source>
</evidence>
<dbReference type="InterPro" id="IPR020472">
    <property type="entry name" value="WD40_PAC1"/>
</dbReference>
<keyword evidence="4 11" id="KW-0132">Cell division</keyword>
<feature type="domain" description="PAC1-like LisH-like dimerisation" evidence="13">
    <location>
        <begin position="8"/>
        <end position="42"/>
    </location>
</feature>
<evidence type="ECO:0000256" key="11">
    <source>
        <dbReference type="HAMAP-Rule" id="MF_03141"/>
    </source>
</evidence>
<dbReference type="InterPro" id="IPR037190">
    <property type="entry name" value="LIS1_N"/>
</dbReference>
<dbReference type="PIRSF" id="PIRSF037647">
    <property type="entry name" value="Dynein_regulator_Lis1"/>
    <property type="match status" value="1"/>
</dbReference>
<dbReference type="SUPFAM" id="SSF109925">
    <property type="entry name" value="Lissencephaly-1 protein (Lis-1, PAF-AH alpha) N-terminal domain"/>
    <property type="match status" value="1"/>
</dbReference>
<dbReference type="InterPro" id="IPR001680">
    <property type="entry name" value="WD40_rpt"/>
</dbReference>
<evidence type="ECO:0000256" key="3">
    <source>
        <dbReference type="ARBA" id="ARBA00022574"/>
    </source>
</evidence>
<accession>A0ABR1FBK4</accession>
<comment type="similarity">
    <text evidence="11">Belongs to the WD repeat LIS1/nudF family.</text>
</comment>
<dbReference type="PRINTS" id="PR00320">
    <property type="entry name" value="GPROTEINBRPT"/>
</dbReference>
<comment type="subunit">
    <text evidence="11">Self-associates. Interacts with NDL1 and dynein.</text>
</comment>
<keyword evidence="6" id="KW-0677">Repeat</keyword>
<proteinExistence type="inferred from homology"/>
<evidence type="ECO:0000256" key="1">
    <source>
        <dbReference type="ARBA" id="ARBA00022448"/>
    </source>
</evidence>
<dbReference type="InterPro" id="IPR036322">
    <property type="entry name" value="WD40_repeat_dom_sf"/>
</dbReference>
<name>A0ABR1FBK4_9ASCO</name>
<reference evidence="14 15" key="1">
    <citation type="submission" date="2024-03" db="EMBL/GenBank/DDBJ databases">
        <title>Genome-scale model development and genomic sequencing of the oleaginous clade Lipomyces.</title>
        <authorList>
            <consortium name="Lawrence Berkeley National Laboratory"/>
            <person name="Czajka J.J."/>
            <person name="Han Y."/>
            <person name="Kim J."/>
            <person name="Mondo S.J."/>
            <person name="Hofstad B.A."/>
            <person name="Robles A."/>
            <person name="Haridas S."/>
            <person name="Riley R."/>
            <person name="LaButti K."/>
            <person name="Pangilinan J."/>
            <person name="Andreopoulos W."/>
            <person name="Lipzen A."/>
            <person name="Yan J."/>
            <person name="Wang M."/>
            <person name="Ng V."/>
            <person name="Grigoriev I.V."/>
            <person name="Spatafora J.W."/>
            <person name="Magnuson J.K."/>
            <person name="Baker S.E."/>
            <person name="Pomraning K.R."/>
        </authorList>
    </citation>
    <scope>NUCLEOTIDE SEQUENCE [LARGE SCALE GENOMIC DNA]</scope>
    <source>
        <strain evidence="14 15">Phaff 52-87</strain>
    </source>
</reference>
<dbReference type="InterPro" id="IPR056795">
    <property type="entry name" value="PAC1-like_LisH-like_dom"/>
</dbReference>
<dbReference type="GeneID" id="90036242"/>
<dbReference type="PANTHER" id="PTHR44019:SF8">
    <property type="entry name" value="POC1 CENTRIOLAR PROTEIN HOMOLOG"/>
    <property type="match status" value="1"/>
</dbReference>
<evidence type="ECO:0000313" key="15">
    <source>
        <dbReference type="Proteomes" id="UP001498771"/>
    </source>
</evidence>